<feature type="binding site" evidence="8">
    <location>
        <position position="104"/>
    </location>
    <ligand>
        <name>Cu cation</name>
        <dbReference type="ChEBI" id="CHEBI:23378"/>
    </ligand>
</feature>
<keyword evidence="9" id="KW-0732">Signal</keyword>
<keyword evidence="5" id="KW-0249">Electron transport</keyword>
<dbReference type="InterPro" id="IPR012745">
    <property type="entry name" value="Pseudoazurin"/>
</dbReference>
<dbReference type="InterPro" id="IPR001235">
    <property type="entry name" value="Copper_blue_Plastocyanin"/>
</dbReference>
<dbReference type="InterPro" id="IPR008972">
    <property type="entry name" value="Cupredoxin"/>
</dbReference>
<gene>
    <name evidence="11" type="ORF">GGQ66_003946</name>
</gene>
<dbReference type="CDD" id="cd04218">
    <property type="entry name" value="Pseudoazurin"/>
    <property type="match status" value="1"/>
</dbReference>
<dbReference type="EMBL" id="JACIDU010000019">
    <property type="protein sequence ID" value="MBB4105359.1"/>
    <property type="molecule type" value="Genomic_DNA"/>
</dbReference>
<accession>A0A7W6K528</accession>
<dbReference type="InterPro" id="IPR002386">
    <property type="entry name" value="Amicyanin/Pseudoazurin"/>
</dbReference>
<evidence type="ECO:0000313" key="12">
    <source>
        <dbReference type="Proteomes" id="UP000584824"/>
    </source>
</evidence>
<keyword evidence="12" id="KW-1185">Reference proteome</keyword>
<feature type="binding site" evidence="8">
    <location>
        <position position="96"/>
    </location>
    <ligand>
        <name>Cu cation</name>
        <dbReference type="ChEBI" id="CHEBI:23378"/>
    </ligand>
</feature>
<dbReference type="GO" id="GO:0009055">
    <property type="term" value="F:electron transfer activity"/>
    <property type="evidence" value="ECO:0007669"/>
    <property type="project" value="InterPro"/>
</dbReference>
<evidence type="ECO:0000256" key="8">
    <source>
        <dbReference type="PIRSR" id="PIRSR602386-1"/>
    </source>
</evidence>
<keyword evidence="3 8" id="KW-0479">Metal-binding</keyword>
<feature type="binding site" evidence="8">
    <location>
        <position position="58"/>
    </location>
    <ligand>
        <name>Cu cation</name>
        <dbReference type="ChEBI" id="CHEBI:23378"/>
    </ligand>
</feature>
<name>A0A7W6K528_9HYPH</name>
<sequence length="143" mass="15551">MLLRSLLLLCLMTVPAMAETFDVKMLNRNDTGPMPFEPEYLVIKPGDTVRFIAADPGHNAATIAGMIPGDGKKFTGKINEEIEVTLTAEGIWGIKCSPHYTMGMAMLIQVGNRGATEADLPADLPVAARKRMLEILARRNNAP</sequence>
<dbReference type="RefSeq" id="WP_183794769.1">
    <property type="nucleotide sequence ID" value="NZ_JACIDU010000019.1"/>
</dbReference>
<evidence type="ECO:0000259" key="10">
    <source>
        <dbReference type="Pfam" id="PF00127"/>
    </source>
</evidence>
<evidence type="ECO:0000256" key="2">
    <source>
        <dbReference type="ARBA" id="ARBA00022448"/>
    </source>
</evidence>
<keyword evidence="6 8" id="KW-0186">Copper</keyword>
<comment type="cofactor">
    <cofactor evidence="8">
        <name>Cu cation</name>
        <dbReference type="ChEBI" id="CHEBI:23378"/>
    </cofactor>
    <text evidence="8">Binds 1 copper ion per subunit.</text>
</comment>
<evidence type="ECO:0000256" key="1">
    <source>
        <dbReference type="ARBA" id="ARBA00004418"/>
    </source>
</evidence>
<evidence type="ECO:0000256" key="6">
    <source>
        <dbReference type="ARBA" id="ARBA00023008"/>
    </source>
</evidence>
<dbReference type="Gene3D" id="2.60.40.420">
    <property type="entry name" value="Cupredoxins - blue copper proteins"/>
    <property type="match status" value="1"/>
</dbReference>
<evidence type="ECO:0000256" key="3">
    <source>
        <dbReference type="ARBA" id="ARBA00022723"/>
    </source>
</evidence>
<dbReference type="SUPFAM" id="SSF49503">
    <property type="entry name" value="Cupredoxins"/>
    <property type="match status" value="1"/>
</dbReference>
<evidence type="ECO:0000256" key="5">
    <source>
        <dbReference type="ARBA" id="ARBA00022982"/>
    </source>
</evidence>
<feature type="domain" description="Blue (type 1) copper" evidence="10">
    <location>
        <begin position="24"/>
        <end position="110"/>
    </location>
</feature>
<protein>
    <recommendedName>
        <fullName evidence="7">Pseudoazurin</fullName>
    </recommendedName>
</protein>
<evidence type="ECO:0000256" key="7">
    <source>
        <dbReference type="NCBIfam" id="TIGR02375"/>
    </source>
</evidence>
<dbReference type="PRINTS" id="PR00155">
    <property type="entry name" value="AMICYANIN"/>
</dbReference>
<evidence type="ECO:0000256" key="9">
    <source>
        <dbReference type="SAM" id="SignalP"/>
    </source>
</evidence>
<comment type="subcellular location">
    <subcellularLocation>
        <location evidence="1">Periplasm</location>
    </subcellularLocation>
</comment>
<keyword evidence="2" id="KW-0813">Transport</keyword>
<organism evidence="11 12">
    <name type="scientific">Allorhizobium borbori</name>
    <dbReference type="NCBI Taxonomy" id="485907"/>
    <lineage>
        <taxon>Bacteria</taxon>
        <taxon>Pseudomonadati</taxon>
        <taxon>Pseudomonadota</taxon>
        <taxon>Alphaproteobacteria</taxon>
        <taxon>Hyphomicrobiales</taxon>
        <taxon>Rhizobiaceae</taxon>
        <taxon>Rhizobium/Agrobacterium group</taxon>
        <taxon>Allorhizobium</taxon>
    </lineage>
</organism>
<dbReference type="GO" id="GO:0042597">
    <property type="term" value="C:periplasmic space"/>
    <property type="evidence" value="ECO:0007669"/>
    <property type="project" value="UniProtKB-SubCell"/>
</dbReference>
<dbReference type="AlphaFoldDB" id="A0A7W6K528"/>
<evidence type="ECO:0000256" key="4">
    <source>
        <dbReference type="ARBA" id="ARBA00022764"/>
    </source>
</evidence>
<dbReference type="Pfam" id="PF00127">
    <property type="entry name" value="Copper-bind"/>
    <property type="match status" value="1"/>
</dbReference>
<reference evidence="11 12" key="1">
    <citation type="submission" date="2020-08" db="EMBL/GenBank/DDBJ databases">
        <title>Genomic Encyclopedia of Type Strains, Phase IV (KMG-IV): sequencing the most valuable type-strain genomes for metagenomic binning, comparative biology and taxonomic classification.</title>
        <authorList>
            <person name="Goeker M."/>
        </authorList>
    </citation>
    <scope>NUCLEOTIDE SEQUENCE [LARGE SCALE GENOMIC DNA]</scope>
    <source>
        <strain evidence="11 12">DSM 26385</strain>
    </source>
</reference>
<dbReference type="InterPro" id="IPR000923">
    <property type="entry name" value="BlueCu_1"/>
</dbReference>
<dbReference type="Proteomes" id="UP000584824">
    <property type="component" value="Unassembled WGS sequence"/>
</dbReference>
<feature type="chain" id="PRO_5031406296" description="Pseudoazurin" evidence="9">
    <location>
        <begin position="19"/>
        <end position="143"/>
    </location>
</feature>
<dbReference type="GO" id="GO:0005507">
    <property type="term" value="F:copper ion binding"/>
    <property type="evidence" value="ECO:0007669"/>
    <property type="project" value="UniProtKB-UniRule"/>
</dbReference>
<feature type="binding site" evidence="8">
    <location>
        <position position="99"/>
    </location>
    <ligand>
        <name>Cu cation</name>
        <dbReference type="ChEBI" id="CHEBI:23378"/>
    </ligand>
</feature>
<dbReference type="NCBIfam" id="TIGR02375">
    <property type="entry name" value="pseudoazurin"/>
    <property type="match status" value="1"/>
</dbReference>
<keyword evidence="4" id="KW-0574">Periplasm</keyword>
<evidence type="ECO:0000313" key="11">
    <source>
        <dbReference type="EMBL" id="MBB4105359.1"/>
    </source>
</evidence>
<dbReference type="PRINTS" id="PR00156">
    <property type="entry name" value="COPPERBLUE"/>
</dbReference>
<comment type="caution">
    <text evidence="11">The sequence shown here is derived from an EMBL/GenBank/DDBJ whole genome shotgun (WGS) entry which is preliminary data.</text>
</comment>
<proteinExistence type="predicted"/>
<feature type="signal peptide" evidence="9">
    <location>
        <begin position="1"/>
        <end position="18"/>
    </location>
</feature>